<feature type="binding site" evidence="18">
    <location>
        <begin position="61"/>
        <end position="65"/>
    </location>
    <ligand>
        <name>(6S)-NADPHX</name>
        <dbReference type="ChEBI" id="CHEBI:64076"/>
    </ligand>
</feature>
<dbReference type="PROSITE" id="PS51383">
    <property type="entry name" value="YJEF_C_3"/>
    <property type="match status" value="1"/>
</dbReference>
<keyword evidence="12 17" id="KW-0456">Lyase</keyword>
<dbReference type="Gene3D" id="3.40.50.10260">
    <property type="entry name" value="YjeF N-terminal domain"/>
    <property type="match status" value="1"/>
</dbReference>
<evidence type="ECO:0000256" key="17">
    <source>
        <dbReference type="HAMAP-Rule" id="MF_01965"/>
    </source>
</evidence>
<comment type="function">
    <text evidence="17">Catalyzes the dehydration of the S-form of NAD(P)HX at the expense of ADP, which is converted to AMP. Together with NAD(P)HX epimerase, which catalyzes the epimerization of the S- and R-forms, the enzyme allows the repair of both epimers of NAD(P)HX, a damaged form of NAD(P)H that is a result of enzymatic or heat-dependent hydration.</text>
</comment>
<dbReference type="PIRSF" id="PIRSF017184">
    <property type="entry name" value="Nnr"/>
    <property type="match status" value="1"/>
</dbReference>
<name>A0A7Z2T7S0_9VIBR</name>
<keyword evidence="23" id="KW-1185">Reference proteome</keyword>
<evidence type="ECO:0000256" key="16">
    <source>
        <dbReference type="ARBA" id="ARBA00049209"/>
    </source>
</evidence>
<feature type="binding site" evidence="18">
    <location>
        <position position="131"/>
    </location>
    <ligand>
        <name>K(+)</name>
        <dbReference type="ChEBI" id="CHEBI:29103"/>
    </ligand>
</feature>
<feature type="binding site" evidence="17">
    <location>
        <position position="445"/>
    </location>
    <ligand>
        <name>AMP</name>
        <dbReference type="ChEBI" id="CHEBI:456215"/>
    </ligand>
</feature>
<feature type="binding site" evidence="18">
    <location>
        <position position="167"/>
    </location>
    <ligand>
        <name>K(+)</name>
        <dbReference type="ChEBI" id="CHEBI:29103"/>
    </ligand>
</feature>
<dbReference type="GO" id="GO:0052855">
    <property type="term" value="F:ADP-dependent NAD(P)H-hydrate dehydratase activity"/>
    <property type="evidence" value="ECO:0007669"/>
    <property type="project" value="UniProtKB-UniRule"/>
</dbReference>
<dbReference type="SUPFAM" id="SSF64153">
    <property type="entry name" value="YjeF N-terminal domain-like"/>
    <property type="match status" value="1"/>
</dbReference>
<evidence type="ECO:0000256" key="6">
    <source>
        <dbReference type="ARBA" id="ARBA00022741"/>
    </source>
</evidence>
<evidence type="ECO:0000256" key="9">
    <source>
        <dbReference type="ARBA" id="ARBA00022958"/>
    </source>
</evidence>
<evidence type="ECO:0000313" key="23">
    <source>
        <dbReference type="Proteomes" id="UP000464262"/>
    </source>
</evidence>
<comment type="similarity">
    <text evidence="17">Belongs to the NnrD/CARKD family.</text>
</comment>
<dbReference type="PANTHER" id="PTHR12592:SF0">
    <property type="entry name" value="ATP-DEPENDENT (S)-NAD(P)H-HYDRATE DEHYDRATASE"/>
    <property type="match status" value="1"/>
</dbReference>
<dbReference type="Proteomes" id="UP000464262">
    <property type="component" value="Chromosome 2"/>
</dbReference>
<feature type="binding site" evidence="17">
    <location>
        <begin position="417"/>
        <end position="421"/>
    </location>
    <ligand>
        <name>AMP</name>
        <dbReference type="ChEBI" id="CHEBI:456215"/>
    </ligand>
</feature>
<dbReference type="HAMAP" id="MF_01966">
    <property type="entry name" value="NADHX_epimerase"/>
    <property type="match status" value="1"/>
</dbReference>
<dbReference type="EC" id="4.2.1.136" evidence="19"/>
<comment type="catalytic activity">
    <reaction evidence="1 18 19">
        <text>(6R)-NADHX = (6S)-NADHX</text>
        <dbReference type="Rhea" id="RHEA:32215"/>
        <dbReference type="ChEBI" id="CHEBI:64074"/>
        <dbReference type="ChEBI" id="CHEBI:64075"/>
        <dbReference type="EC" id="5.1.99.6"/>
    </reaction>
</comment>
<feature type="binding site" evidence="17">
    <location>
        <position position="380"/>
    </location>
    <ligand>
        <name>(6S)-NADPHX</name>
        <dbReference type="ChEBI" id="CHEBI:64076"/>
    </ligand>
</feature>
<evidence type="ECO:0000313" key="22">
    <source>
        <dbReference type="EMBL" id="QIA65783.1"/>
    </source>
</evidence>
<dbReference type="Gene3D" id="3.40.1190.20">
    <property type="match status" value="1"/>
</dbReference>
<dbReference type="PROSITE" id="PS51385">
    <property type="entry name" value="YJEF_N"/>
    <property type="match status" value="1"/>
</dbReference>
<evidence type="ECO:0000256" key="5">
    <source>
        <dbReference type="ARBA" id="ARBA00022723"/>
    </source>
</evidence>
<evidence type="ECO:0000256" key="18">
    <source>
        <dbReference type="HAMAP-Rule" id="MF_01966"/>
    </source>
</evidence>
<evidence type="ECO:0000256" key="7">
    <source>
        <dbReference type="ARBA" id="ARBA00022840"/>
    </source>
</evidence>
<comment type="similarity">
    <text evidence="18">Belongs to the NnrE/AIBP family.</text>
</comment>
<feature type="domain" description="YjeF N-terminal" evidence="21">
    <location>
        <begin position="13"/>
        <end position="221"/>
    </location>
</feature>
<evidence type="ECO:0000256" key="14">
    <source>
        <dbReference type="ARBA" id="ARBA00025153"/>
    </source>
</evidence>
<evidence type="ECO:0000256" key="1">
    <source>
        <dbReference type="ARBA" id="ARBA00000013"/>
    </source>
</evidence>
<evidence type="ECO:0000256" key="11">
    <source>
        <dbReference type="ARBA" id="ARBA00023235"/>
    </source>
</evidence>
<feature type="domain" description="YjeF C-terminal" evidence="20">
    <location>
        <begin position="231"/>
        <end position="505"/>
    </location>
</feature>
<feature type="binding site" evidence="17">
    <location>
        <position position="325"/>
    </location>
    <ligand>
        <name>(6S)-NADPHX</name>
        <dbReference type="ChEBI" id="CHEBI:64076"/>
    </ligand>
</feature>
<proteinExistence type="inferred from homology"/>
<dbReference type="EMBL" id="CP047476">
    <property type="protein sequence ID" value="QIA65783.1"/>
    <property type="molecule type" value="Genomic_DNA"/>
</dbReference>
<comment type="similarity">
    <text evidence="3 19">In the N-terminal section; belongs to the NnrE/AIBP family.</text>
</comment>
<keyword evidence="8 17" id="KW-0521">NADP</keyword>
<feature type="binding site" evidence="17">
    <location>
        <position position="446"/>
    </location>
    <ligand>
        <name>(6S)-NADPHX</name>
        <dbReference type="ChEBI" id="CHEBI:64076"/>
    </ligand>
</feature>
<dbReference type="GO" id="GO:0046496">
    <property type="term" value="P:nicotinamide nucleotide metabolic process"/>
    <property type="evidence" value="ECO:0007669"/>
    <property type="project" value="UniProtKB-UniRule"/>
</dbReference>
<dbReference type="GO" id="GO:0052856">
    <property type="term" value="F:NAD(P)HX epimerase activity"/>
    <property type="evidence" value="ECO:0007669"/>
    <property type="project" value="UniProtKB-UniRule"/>
</dbReference>
<dbReference type="InterPro" id="IPR004443">
    <property type="entry name" value="YjeF_N_dom"/>
</dbReference>
<keyword evidence="11 18" id="KW-0413">Isomerase</keyword>
<feature type="binding site" evidence="18">
    <location>
        <position position="62"/>
    </location>
    <ligand>
        <name>K(+)</name>
        <dbReference type="ChEBI" id="CHEBI:29103"/>
    </ligand>
</feature>
<keyword evidence="7 17" id="KW-0067">ATP-binding</keyword>
<comment type="subunit">
    <text evidence="17">Homotetramer.</text>
</comment>
<dbReference type="PANTHER" id="PTHR12592">
    <property type="entry name" value="ATP-DEPENDENT (S)-NAD(P)H-HYDRATE DEHYDRATASE FAMILY MEMBER"/>
    <property type="match status" value="1"/>
</dbReference>
<dbReference type="AlphaFoldDB" id="A0A7Z2T7S0"/>
<dbReference type="NCBIfam" id="TIGR00197">
    <property type="entry name" value="yjeF_nterm"/>
    <property type="match status" value="1"/>
</dbReference>
<comment type="catalytic activity">
    <reaction evidence="2 18 19">
        <text>(6R)-NADPHX = (6S)-NADPHX</text>
        <dbReference type="Rhea" id="RHEA:32227"/>
        <dbReference type="ChEBI" id="CHEBI:64076"/>
        <dbReference type="ChEBI" id="CHEBI:64077"/>
        <dbReference type="EC" id="5.1.99.6"/>
    </reaction>
</comment>
<dbReference type="HAMAP" id="MF_01965">
    <property type="entry name" value="NADHX_dehydratase"/>
    <property type="match status" value="1"/>
</dbReference>
<keyword evidence="6 17" id="KW-0547">Nucleotide-binding</keyword>
<evidence type="ECO:0000256" key="13">
    <source>
        <dbReference type="ARBA" id="ARBA00023268"/>
    </source>
</evidence>
<feature type="binding site" evidence="18">
    <location>
        <begin position="135"/>
        <end position="141"/>
    </location>
    <ligand>
        <name>(6S)-NADPHX</name>
        <dbReference type="ChEBI" id="CHEBI:64076"/>
    </ligand>
</feature>
<evidence type="ECO:0000259" key="20">
    <source>
        <dbReference type="PROSITE" id="PS51383"/>
    </source>
</evidence>
<comment type="caution">
    <text evidence="18">Lacks conserved residue(s) required for the propagation of feature annotation.</text>
</comment>
<keyword evidence="9 18" id="KW-0630">Potassium</keyword>
<evidence type="ECO:0000256" key="8">
    <source>
        <dbReference type="ARBA" id="ARBA00022857"/>
    </source>
</evidence>
<dbReference type="EC" id="5.1.99.6" evidence="19"/>
<dbReference type="SUPFAM" id="SSF53613">
    <property type="entry name" value="Ribokinase-like"/>
    <property type="match status" value="1"/>
</dbReference>
<dbReference type="KEGG" id="vas:GT360_19895"/>
<protein>
    <recommendedName>
        <fullName evidence="19">Bifunctional NAD(P)H-hydrate repair enzyme</fullName>
    </recommendedName>
    <alternativeName>
        <fullName evidence="19">Nicotinamide nucleotide repair protein</fullName>
    </alternativeName>
    <domain>
        <recommendedName>
            <fullName evidence="19">ADP-dependent (S)-NAD(P)H-hydrate dehydratase</fullName>
            <ecNumber evidence="19">4.2.1.136</ecNumber>
        </recommendedName>
        <alternativeName>
            <fullName evidence="19">ADP-dependent NAD(P)HX dehydratase</fullName>
        </alternativeName>
    </domain>
    <domain>
        <recommendedName>
            <fullName evidence="19">NAD(P)H-hydrate epimerase</fullName>
            <ecNumber evidence="19">5.1.99.6</ecNumber>
        </recommendedName>
    </domain>
</protein>
<dbReference type="GO" id="GO:0046872">
    <property type="term" value="F:metal ion binding"/>
    <property type="evidence" value="ECO:0007669"/>
    <property type="project" value="UniProtKB-UniRule"/>
</dbReference>
<dbReference type="InterPro" id="IPR017953">
    <property type="entry name" value="Carbohydrate_kinase_pred_CS"/>
</dbReference>
<comment type="cofactor">
    <cofactor evidence="18 19">
        <name>K(+)</name>
        <dbReference type="ChEBI" id="CHEBI:29103"/>
    </cofactor>
    <text evidence="18 19">Binds 1 potassium ion per subunit.</text>
</comment>
<comment type="catalytic activity">
    <reaction evidence="16 17 19">
        <text>(6S)-NADPHX + ADP = AMP + phosphate + NADPH + H(+)</text>
        <dbReference type="Rhea" id="RHEA:32235"/>
        <dbReference type="ChEBI" id="CHEBI:15378"/>
        <dbReference type="ChEBI" id="CHEBI:43474"/>
        <dbReference type="ChEBI" id="CHEBI:57783"/>
        <dbReference type="ChEBI" id="CHEBI:64076"/>
        <dbReference type="ChEBI" id="CHEBI:456215"/>
        <dbReference type="ChEBI" id="CHEBI:456216"/>
        <dbReference type="EC" id="4.2.1.136"/>
    </reaction>
</comment>
<evidence type="ECO:0000256" key="4">
    <source>
        <dbReference type="ARBA" id="ARBA00009524"/>
    </source>
</evidence>
<dbReference type="Pfam" id="PF03853">
    <property type="entry name" value="YjeF_N"/>
    <property type="match status" value="1"/>
</dbReference>
<gene>
    <name evidence="18" type="primary">nnrE</name>
    <name evidence="17" type="synonym">nnrD</name>
    <name evidence="22" type="ORF">GT360_19895</name>
</gene>
<feature type="binding site" evidence="17">
    <location>
        <position position="267"/>
    </location>
    <ligand>
        <name>(6S)-NADPHX</name>
        <dbReference type="ChEBI" id="CHEBI:64076"/>
    </ligand>
</feature>
<comment type="similarity">
    <text evidence="4 19">In the C-terminal section; belongs to the NnrD/CARKD family.</text>
</comment>
<keyword evidence="5 18" id="KW-0479">Metal-binding</keyword>
<dbReference type="Pfam" id="PF01256">
    <property type="entry name" value="Carb_kinase"/>
    <property type="match status" value="1"/>
</dbReference>
<keyword evidence="13" id="KW-0511">Multifunctional enzyme</keyword>
<evidence type="ECO:0000256" key="10">
    <source>
        <dbReference type="ARBA" id="ARBA00023027"/>
    </source>
</evidence>
<dbReference type="InterPro" id="IPR000631">
    <property type="entry name" value="CARKD"/>
</dbReference>
<organism evidence="22 23">
    <name type="scientific">Vibrio astriarenae</name>
    <dbReference type="NCBI Taxonomy" id="1481923"/>
    <lineage>
        <taxon>Bacteria</taxon>
        <taxon>Pseudomonadati</taxon>
        <taxon>Pseudomonadota</taxon>
        <taxon>Gammaproteobacteria</taxon>
        <taxon>Vibrionales</taxon>
        <taxon>Vibrionaceae</taxon>
        <taxon>Vibrio</taxon>
    </lineage>
</organism>
<dbReference type="PROSITE" id="PS01050">
    <property type="entry name" value="YJEF_C_2"/>
    <property type="match status" value="1"/>
</dbReference>
<dbReference type="InterPro" id="IPR030677">
    <property type="entry name" value="Nnr"/>
</dbReference>
<comment type="catalytic activity">
    <reaction evidence="15 17 19">
        <text>(6S)-NADHX + ADP = AMP + phosphate + NADH + H(+)</text>
        <dbReference type="Rhea" id="RHEA:32223"/>
        <dbReference type="ChEBI" id="CHEBI:15378"/>
        <dbReference type="ChEBI" id="CHEBI:43474"/>
        <dbReference type="ChEBI" id="CHEBI:57945"/>
        <dbReference type="ChEBI" id="CHEBI:64074"/>
        <dbReference type="ChEBI" id="CHEBI:456215"/>
        <dbReference type="ChEBI" id="CHEBI:456216"/>
        <dbReference type="EC" id="4.2.1.136"/>
    </reaction>
</comment>
<comment type="function">
    <text evidence="14 19">Bifunctional enzyme that catalyzes the epimerization of the S- and R-forms of NAD(P)HX and the dehydration of the S-form of NAD(P)HX at the expense of ADP, which is converted to AMP. This allows the repair of both epimers of NAD(P)HX, a damaged form of NAD(P)H that is a result of enzymatic or heat-dependent hydration.</text>
</comment>
<dbReference type="GO" id="GO:0110051">
    <property type="term" value="P:metabolite repair"/>
    <property type="evidence" value="ECO:0007669"/>
    <property type="project" value="TreeGrafter"/>
</dbReference>
<evidence type="ECO:0000256" key="12">
    <source>
        <dbReference type="ARBA" id="ARBA00023239"/>
    </source>
</evidence>
<dbReference type="CDD" id="cd01171">
    <property type="entry name" value="YXKO-related"/>
    <property type="match status" value="1"/>
</dbReference>
<reference evidence="22 23" key="1">
    <citation type="submission" date="2020-01" db="EMBL/GenBank/DDBJ databases">
        <title>Whole genome and functional gene identification of agarase of Vibrio HN897.</title>
        <authorList>
            <person name="Liu Y."/>
            <person name="Zhao Z."/>
        </authorList>
    </citation>
    <scope>NUCLEOTIDE SEQUENCE [LARGE SCALE GENOMIC DNA]</scope>
    <source>
        <strain evidence="22 23">HN897</strain>
    </source>
</reference>
<keyword evidence="10 17" id="KW-0520">NAD</keyword>
<dbReference type="InterPro" id="IPR029056">
    <property type="entry name" value="Ribokinase-like"/>
</dbReference>
<feature type="binding site" evidence="18">
    <location>
        <position position="164"/>
    </location>
    <ligand>
        <name>(6S)-NADPHX</name>
        <dbReference type="ChEBI" id="CHEBI:64076"/>
    </ligand>
</feature>
<comment type="function">
    <text evidence="18">Catalyzes the epimerization of the S- and R-forms of NAD(P)HX, a damaged form of NAD(P)H that is a result of enzymatic or heat-dependent hydration. This is a prerequisite for the S-specific NAD(P)H-hydrate dehydratase to allow the repair of both epimers of NAD(P)HX.</text>
</comment>
<dbReference type="InterPro" id="IPR036652">
    <property type="entry name" value="YjeF_N_dom_sf"/>
</dbReference>
<dbReference type="GO" id="GO:0005524">
    <property type="term" value="F:ATP binding"/>
    <property type="evidence" value="ECO:0007669"/>
    <property type="project" value="UniProtKB-UniRule"/>
</dbReference>
<comment type="cofactor">
    <cofactor evidence="17">
        <name>Mg(2+)</name>
        <dbReference type="ChEBI" id="CHEBI:18420"/>
    </cofactor>
</comment>
<evidence type="ECO:0000256" key="2">
    <source>
        <dbReference type="ARBA" id="ARBA00000909"/>
    </source>
</evidence>
<evidence type="ECO:0000256" key="19">
    <source>
        <dbReference type="PIRNR" id="PIRNR017184"/>
    </source>
</evidence>
<dbReference type="RefSeq" id="WP_164650680.1">
    <property type="nucleotide sequence ID" value="NZ_CP047476.1"/>
</dbReference>
<sequence length="513" mass="54567">MDNFKYLYASRQIKLAEQSIAKDHGFLLFDLMVKAGKAVFDLACFHYPDSHHWLIVCGKGNNGGDGYIVATLAIEAGIKVTLLEVEGAAESRGDASLARQGFLSVGGAPKRLDVDELLSRGTDLEYDLVIDALLGTGLQGNLRPSTLDIIEAVNGLKLPTICVDVPSGLNSDTGQPMSSAMTADHTVCFIGMKQGLVTGRARDYVGQLHLANLSISEELLKQYQMPVARVDLCAMTAQILAPRKPTAHKGTSGRLAVVGGAQGMLGAARLASLAGLRVGSGLVRAYVEKKSLVAMQSAEPEVMAMPWKNLKHQDWSANALVIGPGLGQSKQAHEVFHSIIDSSIDNLKKTSAYRLVIDADGLNILAQSPMRNDKWVLTPHPGEAARLLGVTVAEIEEDRFAAVKSIQVQYGGVVVLKGAGTIIFDGSDYFLCTRGNAGMATGGMGDVLAGMIGSYLAQGYSTVQATMIGVLIHSMSADNCVKEQGQLGLIASDLLPEIRRLTNYFANSCMTSS</sequence>
<evidence type="ECO:0000256" key="3">
    <source>
        <dbReference type="ARBA" id="ARBA00006001"/>
    </source>
</evidence>
<accession>A0A7Z2T7S0</accession>
<evidence type="ECO:0000256" key="15">
    <source>
        <dbReference type="ARBA" id="ARBA00048238"/>
    </source>
</evidence>
<evidence type="ECO:0000259" key="21">
    <source>
        <dbReference type="PROSITE" id="PS51385"/>
    </source>
</evidence>
<dbReference type="NCBIfam" id="TIGR00196">
    <property type="entry name" value="yjeF_cterm"/>
    <property type="match status" value="1"/>
</dbReference>